<protein>
    <submittedName>
        <fullName evidence="1">Uncharacterized protein</fullName>
    </submittedName>
</protein>
<comment type="caution">
    <text evidence="1">The sequence shown here is derived from an EMBL/GenBank/DDBJ whole genome shotgun (WGS) entry which is preliminary data.</text>
</comment>
<organism evidence="1 2">
    <name type="scientific">Podospora australis</name>
    <dbReference type="NCBI Taxonomy" id="1536484"/>
    <lineage>
        <taxon>Eukaryota</taxon>
        <taxon>Fungi</taxon>
        <taxon>Dikarya</taxon>
        <taxon>Ascomycota</taxon>
        <taxon>Pezizomycotina</taxon>
        <taxon>Sordariomycetes</taxon>
        <taxon>Sordariomycetidae</taxon>
        <taxon>Sordariales</taxon>
        <taxon>Podosporaceae</taxon>
        <taxon>Podospora</taxon>
    </lineage>
</organism>
<dbReference type="EMBL" id="MU864442">
    <property type="protein sequence ID" value="KAK4185702.1"/>
    <property type="molecule type" value="Genomic_DNA"/>
</dbReference>
<dbReference type="AlphaFoldDB" id="A0AAN6WSM6"/>
<dbReference type="Proteomes" id="UP001302126">
    <property type="component" value="Unassembled WGS sequence"/>
</dbReference>
<keyword evidence="2" id="KW-1185">Reference proteome</keyword>
<reference evidence="1" key="2">
    <citation type="submission" date="2023-05" db="EMBL/GenBank/DDBJ databases">
        <authorList>
            <consortium name="Lawrence Berkeley National Laboratory"/>
            <person name="Steindorff A."/>
            <person name="Hensen N."/>
            <person name="Bonometti L."/>
            <person name="Westerberg I."/>
            <person name="Brannstrom I.O."/>
            <person name="Guillou S."/>
            <person name="Cros-Aarteil S."/>
            <person name="Calhoun S."/>
            <person name="Haridas S."/>
            <person name="Kuo A."/>
            <person name="Mondo S."/>
            <person name="Pangilinan J."/>
            <person name="Riley R."/>
            <person name="Labutti K."/>
            <person name="Andreopoulos B."/>
            <person name="Lipzen A."/>
            <person name="Chen C."/>
            <person name="Yanf M."/>
            <person name="Daum C."/>
            <person name="Ng V."/>
            <person name="Clum A."/>
            <person name="Ohm R."/>
            <person name="Martin F."/>
            <person name="Silar P."/>
            <person name="Natvig D."/>
            <person name="Lalanne C."/>
            <person name="Gautier V."/>
            <person name="Ament-Velasquez S.L."/>
            <person name="Kruys A."/>
            <person name="Hutchinson M.I."/>
            <person name="Powell A.J."/>
            <person name="Barry K."/>
            <person name="Miller A.N."/>
            <person name="Grigoriev I.V."/>
            <person name="Debuchy R."/>
            <person name="Gladieux P."/>
            <person name="Thoren M.H."/>
            <person name="Johannesson H."/>
        </authorList>
    </citation>
    <scope>NUCLEOTIDE SEQUENCE</scope>
    <source>
        <strain evidence="1">PSN309</strain>
    </source>
</reference>
<feature type="non-terminal residue" evidence="1">
    <location>
        <position position="145"/>
    </location>
</feature>
<proteinExistence type="predicted"/>
<evidence type="ECO:0000313" key="1">
    <source>
        <dbReference type="EMBL" id="KAK4185702.1"/>
    </source>
</evidence>
<evidence type="ECO:0000313" key="2">
    <source>
        <dbReference type="Proteomes" id="UP001302126"/>
    </source>
</evidence>
<name>A0AAN6WSM6_9PEZI</name>
<reference evidence="1" key="1">
    <citation type="journal article" date="2023" name="Mol. Phylogenet. Evol.">
        <title>Genome-scale phylogeny and comparative genomics of the fungal order Sordariales.</title>
        <authorList>
            <person name="Hensen N."/>
            <person name="Bonometti L."/>
            <person name="Westerberg I."/>
            <person name="Brannstrom I.O."/>
            <person name="Guillou S."/>
            <person name="Cros-Aarteil S."/>
            <person name="Calhoun S."/>
            <person name="Haridas S."/>
            <person name="Kuo A."/>
            <person name="Mondo S."/>
            <person name="Pangilinan J."/>
            <person name="Riley R."/>
            <person name="LaButti K."/>
            <person name="Andreopoulos B."/>
            <person name="Lipzen A."/>
            <person name="Chen C."/>
            <person name="Yan M."/>
            <person name="Daum C."/>
            <person name="Ng V."/>
            <person name="Clum A."/>
            <person name="Steindorff A."/>
            <person name="Ohm R.A."/>
            <person name="Martin F."/>
            <person name="Silar P."/>
            <person name="Natvig D.O."/>
            <person name="Lalanne C."/>
            <person name="Gautier V."/>
            <person name="Ament-Velasquez S.L."/>
            <person name="Kruys A."/>
            <person name="Hutchinson M.I."/>
            <person name="Powell A.J."/>
            <person name="Barry K."/>
            <person name="Miller A.N."/>
            <person name="Grigoriev I.V."/>
            <person name="Debuchy R."/>
            <person name="Gladieux P."/>
            <person name="Hiltunen Thoren M."/>
            <person name="Johannesson H."/>
        </authorList>
    </citation>
    <scope>NUCLEOTIDE SEQUENCE</scope>
    <source>
        <strain evidence="1">PSN309</strain>
    </source>
</reference>
<sequence length="145" mass="16520">WLSVRRRDDAPPRHQCGVYDDYYIGYEECHQAFRRATMQCPLKGARYCTQGGGLQIGECLVYEIQTQTMYDELNPPWAPIAGDLIPDCGDNGKPTNILAISWRGTFTKFCSNTTNFDDDNKEIQGGWTYEHEDPNGCLAYTIMAY</sequence>
<accession>A0AAN6WSM6</accession>
<feature type="non-terminal residue" evidence="1">
    <location>
        <position position="1"/>
    </location>
</feature>
<gene>
    <name evidence="1" type="ORF">QBC35DRAFT_363018</name>
</gene>